<feature type="domain" description="DUF4352" evidence="4">
    <location>
        <begin position="108"/>
        <end position="218"/>
    </location>
</feature>
<dbReference type="Pfam" id="PF11611">
    <property type="entry name" value="DUF4352"/>
    <property type="match status" value="1"/>
</dbReference>
<feature type="compositionally biased region" description="Low complexity" evidence="2">
    <location>
        <begin position="118"/>
        <end position="128"/>
    </location>
</feature>
<keyword evidence="6" id="KW-1185">Reference proteome</keyword>
<feature type="region of interest" description="Disordered" evidence="2">
    <location>
        <begin position="1"/>
        <end position="21"/>
    </location>
</feature>
<accession>A0A220UCX4</accession>
<feature type="compositionally biased region" description="Pro residues" evidence="2">
    <location>
        <begin position="1"/>
        <end position="17"/>
    </location>
</feature>
<keyword evidence="3" id="KW-1133">Transmembrane helix</keyword>
<gene>
    <name evidence="5" type="ORF">CFK39_09895</name>
</gene>
<dbReference type="AlphaFoldDB" id="A0A220UCX4"/>
<evidence type="ECO:0000256" key="2">
    <source>
        <dbReference type="SAM" id="MobiDB-lite"/>
    </source>
</evidence>
<keyword evidence="3" id="KW-0812">Transmembrane</keyword>
<evidence type="ECO:0000313" key="6">
    <source>
        <dbReference type="Proteomes" id="UP000198398"/>
    </source>
</evidence>
<dbReference type="Gene3D" id="2.60.40.1240">
    <property type="match status" value="1"/>
</dbReference>
<feature type="region of interest" description="Disordered" evidence="2">
    <location>
        <begin position="56"/>
        <end position="128"/>
    </location>
</feature>
<dbReference type="InterPro" id="IPR029051">
    <property type="entry name" value="DUF4352"/>
</dbReference>
<keyword evidence="1" id="KW-0732">Signal</keyword>
<evidence type="ECO:0000313" key="5">
    <source>
        <dbReference type="EMBL" id="ASK66074.1"/>
    </source>
</evidence>
<dbReference type="OrthoDB" id="4794437at2"/>
<evidence type="ECO:0000259" key="4">
    <source>
        <dbReference type="Pfam" id="PF11611"/>
    </source>
</evidence>
<protein>
    <recommendedName>
        <fullName evidence="4">DUF4352 domain-containing protein</fullName>
    </recommendedName>
</protein>
<keyword evidence="3" id="KW-0472">Membrane</keyword>
<name>A0A220UCX4_9MICO</name>
<proteinExistence type="predicted"/>
<dbReference type="KEGG" id="brv:CFK39_09895"/>
<evidence type="ECO:0000256" key="3">
    <source>
        <dbReference type="SAM" id="Phobius"/>
    </source>
</evidence>
<feature type="compositionally biased region" description="Acidic residues" evidence="2">
    <location>
        <begin position="70"/>
        <end position="103"/>
    </location>
</feature>
<organism evidence="5 6">
    <name type="scientific">Brachybacterium avium</name>
    <dbReference type="NCBI Taxonomy" id="2017485"/>
    <lineage>
        <taxon>Bacteria</taxon>
        <taxon>Bacillati</taxon>
        <taxon>Actinomycetota</taxon>
        <taxon>Actinomycetes</taxon>
        <taxon>Micrococcales</taxon>
        <taxon>Dermabacteraceae</taxon>
        <taxon>Brachybacterium</taxon>
    </lineage>
</organism>
<dbReference type="EMBL" id="CP022316">
    <property type="protein sequence ID" value="ASK66074.1"/>
    <property type="molecule type" value="Genomic_DNA"/>
</dbReference>
<reference evidence="6" key="1">
    <citation type="submission" date="2017-07" db="EMBL/GenBank/DDBJ databases">
        <title>Brachybacterium sp. VR2415.</title>
        <authorList>
            <person name="Tak E.J."/>
            <person name="Bae J.-W."/>
        </authorList>
    </citation>
    <scope>NUCLEOTIDE SEQUENCE [LARGE SCALE GENOMIC DNA]</scope>
    <source>
        <strain evidence="6">VR2415</strain>
    </source>
</reference>
<feature type="transmembrane region" description="Helical" evidence="3">
    <location>
        <begin position="25"/>
        <end position="51"/>
    </location>
</feature>
<dbReference type="InterPro" id="IPR029050">
    <property type="entry name" value="Immunoprotect_excell_Ig-like"/>
</dbReference>
<evidence type="ECO:0000256" key="1">
    <source>
        <dbReference type="ARBA" id="ARBA00022729"/>
    </source>
</evidence>
<sequence>MSTPYGMPPADPQPPAAPQKSRTGLYIGIACGCLLLIAVVAAVGGVGLWMFSRDGGEDGPTAAPSTSESSTEDPTDEPTDEVTEEESDDPLETPSEDPSEEPTSEAGASFTIKVSSPEEGTTLETSTETLTTENGKFIGVAVTITNDGGKEIGLDLDNFTFVDADGEEHALIYGSFSTAGPQIAPDEEADALLYADVPEDMELESITYTDAVGTSGKKIEIPVD</sequence>
<dbReference type="Proteomes" id="UP000198398">
    <property type="component" value="Chromosome"/>
</dbReference>
<dbReference type="RefSeq" id="WP_089065315.1">
    <property type="nucleotide sequence ID" value="NZ_CP022316.1"/>
</dbReference>